<keyword evidence="8" id="KW-0418">Kinase</keyword>
<dbReference type="Gene3D" id="3.30.565.10">
    <property type="entry name" value="Histidine kinase-like ATPase, C-terminal domain"/>
    <property type="match status" value="1"/>
</dbReference>
<keyword evidence="11 12" id="KW-0472">Membrane</keyword>
<dbReference type="PROSITE" id="PS50109">
    <property type="entry name" value="HIS_KIN"/>
    <property type="match status" value="1"/>
</dbReference>
<dbReference type="GO" id="GO:0005886">
    <property type="term" value="C:plasma membrane"/>
    <property type="evidence" value="ECO:0007669"/>
    <property type="project" value="UniProtKB-SubCell"/>
</dbReference>
<keyword evidence="4" id="KW-1003">Cell membrane</keyword>
<dbReference type="FunFam" id="3.30.565.10:FF:000023">
    <property type="entry name" value="PAS domain-containing sensor histidine kinase"/>
    <property type="match status" value="1"/>
</dbReference>
<keyword evidence="5" id="KW-0597">Phosphoprotein</keyword>
<feature type="transmembrane region" description="Helical" evidence="12">
    <location>
        <begin position="151"/>
        <end position="170"/>
    </location>
</feature>
<dbReference type="InterPro" id="IPR005467">
    <property type="entry name" value="His_kinase_dom"/>
</dbReference>
<dbReference type="AlphaFoldDB" id="A0A7Y0E1Q2"/>
<feature type="transmembrane region" description="Helical" evidence="12">
    <location>
        <begin position="12"/>
        <end position="36"/>
    </location>
</feature>
<evidence type="ECO:0000256" key="3">
    <source>
        <dbReference type="ARBA" id="ARBA00012438"/>
    </source>
</evidence>
<comment type="caution">
    <text evidence="15">The sequence shown here is derived from an EMBL/GenBank/DDBJ whole genome shotgun (WGS) entry which is preliminary data.</text>
</comment>
<dbReference type="PANTHER" id="PTHR43047:SF72">
    <property type="entry name" value="OSMOSENSING HISTIDINE PROTEIN KINASE SLN1"/>
    <property type="match status" value="1"/>
</dbReference>
<keyword evidence="10" id="KW-0902">Two-component regulatory system</keyword>
<dbReference type="GO" id="GO:0000155">
    <property type="term" value="F:phosphorelay sensor kinase activity"/>
    <property type="evidence" value="ECO:0007669"/>
    <property type="project" value="InterPro"/>
</dbReference>
<reference evidence="15 16" key="1">
    <citation type="submission" date="2020-04" db="EMBL/GenBank/DDBJ databases">
        <title>Rhodospirillaceae bacterium KN72 isolated from deep sea.</title>
        <authorList>
            <person name="Zhang D.-C."/>
        </authorList>
    </citation>
    <scope>NUCLEOTIDE SEQUENCE [LARGE SCALE GENOMIC DNA]</scope>
    <source>
        <strain evidence="15 16">KN72</strain>
    </source>
</reference>
<dbReference type="GO" id="GO:0005524">
    <property type="term" value="F:ATP binding"/>
    <property type="evidence" value="ECO:0007669"/>
    <property type="project" value="UniProtKB-KW"/>
</dbReference>
<accession>A0A7Y0E1Q2</accession>
<dbReference type="SUPFAM" id="SSF47384">
    <property type="entry name" value="Homodimeric domain of signal transducing histidine kinase"/>
    <property type="match status" value="1"/>
</dbReference>
<proteinExistence type="predicted"/>
<evidence type="ECO:0000256" key="6">
    <source>
        <dbReference type="ARBA" id="ARBA00022679"/>
    </source>
</evidence>
<feature type="domain" description="Histidine kinase" evidence="13">
    <location>
        <begin position="412"/>
        <end position="632"/>
    </location>
</feature>
<evidence type="ECO:0000313" key="15">
    <source>
        <dbReference type="EMBL" id="NMM45615.1"/>
    </source>
</evidence>
<name>A0A7Y0E1Q2_9PROT</name>
<dbReference type="Proteomes" id="UP000539372">
    <property type="component" value="Unassembled WGS sequence"/>
</dbReference>
<dbReference type="SMART" id="SM00387">
    <property type="entry name" value="HATPase_c"/>
    <property type="match status" value="1"/>
</dbReference>
<dbReference type="Gene3D" id="3.30.450.20">
    <property type="entry name" value="PAS domain"/>
    <property type="match status" value="1"/>
</dbReference>
<keyword evidence="16" id="KW-1185">Reference proteome</keyword>
<dbReference type="SUPFAM" id="SSF55785">
    <property type="entry name" value="PYP-like sensor domain (PAS domain)"/>
    <property type="match status" value="1"/>
</dbReference>
<dbReference type="InterPro" id="IPR004358">
    <property type="entry name" value="Sig_transdc_His_kin-like_C"/>
</dbReference>
<comment type="catalytic activity">
    <reaction evidence="1">
        <text>ATP + protein L-histidine = ADP + protein N-phospho-L-histidine.</text>
        <dbReference type="EC" id="2.7.13.3"/>
    </reaction>
</comment>
<dbReference type="InterPro" id="IPR033414">
    <property type="entry name" value="Sensor_dom"/>
</dbReference>
<evidence type="ECO:0000256" key="12">
    <source>
        <dbReference type="SAM" id="Phobius"/>
    </source>
</evidence>
<dbReference type="InterPro" id="IPR036890">
    <property type="entry name" value="HATPase_C_sf"/>
</dbReference>
<evidence type="ECO:0000313" key="16">
    <source>
        <dbReference type="Proteomes" id="UP000539372"/>
    </source>
</evidence>
<dbReference type="InterPro" id="IPR036097">
    <property type="entry name" value="HisK_dim/P_sf"/>
</dbReference>
<dbReference type="RefSeq" id="WP_169626003.1">
    <property type="nucleotide sequence ID" value="NZ_JABBNT010000004.1"/>
</dbReference>
<evidence type="ECO:0000256" key="8">
    <source>
        <dbReference type="ARBA" id="ARBA00022777"/>
    </source>
</evidence>
<dbReference type="CDD" id="cd00082">
    <property type="entry name" value="HisKA"/>
    <property type="match status" value="1"/>
</dbReference>
<keyword evidence="9" id="KW-0067">ATP-binding</keyword>
<comment type="subcellular location">
    <subcellularLocation>
        <location evidence="2">Cell membrane</location>
    </subcellularLocation>
</comment>
<dbReference type="InterPro" id="IPR035965">
    <property type="entry name" value="PAS-like_dom_sf"/>
</dbReference>
<evidence type="ECO:0000256" key="2">
    <source>
        <dbReference type="ARBA" id="ARBA00004236"/>
    </source>
</evidence>
<evidence type="ECO:0000256" key="7">
    <source>
        <dbReference type="ARBA" id="ARBA00022741"/>
    </source>
</evidence>
<dbReference type="InterPro" id="IPR003594">
    <property type="entry name" value="HATPase_dom"/>
</dbReference>
<feature type="domain" description="PAC" evidence="14">
    <location>
        <begin position="343"/>
        <end position="394"/>
    </location>
</feature>
<evidence type="ECO:0000256" key="9">
    <source>
        <dbReference type="ARBA" id="ARBA00022840"/>
    </source>
</evidence>
<evidence type="ECO:0000256" key="11">
    <source>
        <dbReference type="ARBA" id="ARBA00023136"/>
    </source>
</evidence>
<evidence type="ECO:0000256" key="1">
    <source>
        <dbReference type="ARBA" id="ARBA00000085"/>
    </source>
</evidence>
<dbReference type="PRINTS" id="PR00344">
    <property type="entry name" value="BCTRLSENSOR"/>
</dbReference>
<dbReference type="EMBL" id="JABBNT010000004">
    <property type="protein sequence ID" value="NMM45615.1"/>
    <property type="molecule type" value="Genomic_DNA"/>
</dbReference>
<evidence type="ECO:0000259" key="13">
    <source>
        <dbReference type="PROSITE" id="PS50109"/>
    </source>
</evidence>
<dbReference type="Gene3D" id="1.10.287.130">
    <property type="match status" value="1"/>
</dbReference>
<dbReference type="EC" id="2.7.13.3" evidence="3"/>
<evidence type="ECO:0000259" key="14">
    <source>
        <dbReference type="PROSITE" id="PS50113"/>
    </source>
</evidence>
<dbReference type="Pfam" id="PF02518">
    <property type="entry name" value="HATPase_c"/>
    <property type="match status" value="1"/>
</dbReference>
<dbReference type="Pfam" id="PF00512">
    <property type="entry name" value="HisKA"/>
    <property type="match status" value="1"/>
</dbReference>
<dbReference type="SMART" id="SM00388">
    <property type="entry name" value="HisKA"/>
    <property type="match status" value="1"/>
</dbReference>
<dbReference type="PROSITE" id="PS50113">
    <property type="entry name" value="PAC"/>
    <property type="match status" value="1"/>
</dbReference>
<dbReference type="InterPro" id="IPR003661">
    <property type="entry name" value="HisK_dim/P_dom"/>
</dbReference>
<organism evidence="15 16">
    <name type="scientific">Pacificispira spongiicola</name>
    <dbReference type="NCBI Taxonomy" id="2729598"/>
    <lineage>
        <taxon>Bacteria</taxon>
        <taxon>Pseudomonadati</taxon>
        <taxon>Pseudomonadota</taxon>
        <taxon>Alphaproteobacteria</taxon>
        <taxon>Rhodospirillales</taxon>
        <taxon>Rhodospirillaceae</taxon>
        <taxon>Pacificispira</taxon>
    </lineage>
</organism>
<evidence type="ECO:0000256" key="10">
    <source>
        <dbReference type="ARBA" id="ARBA00023012"/>
    </source>
</evidence>
<protein>
    <recommendedName>
        <fullName evidence="3">histidine kinase</fullName>
        <ecNumber evidence="3">2.7.13.3</ecNumber>
    </recommendedName>
</protein>
<dbReference type="Gene3D" id="6.10.340.10">
    <property type="match status" value="1"/>
</dbReference>
<keyword evidence="6" id="KW-0808">Transferase</keyword>
<keyword evidence="12" id="KW-0812">Transmembrane</keyword>
<gene>
    <name evidence="15" type="ORF">HH303_14055</name>
</gene>
<evidence type="ECO:0000256" key="4">
    <source>
        <dbReference type="ARBA" id="ARBA00022475"/>
    </source>
</evidence>
<dbReference type="PANTHER" id="PTHR43047">
    <property type="entry name" value="TWO-COMPONENT HISTIDINE PROTEIN KINASE"/>
    <property type="match status" value="1"/>
</dbReference>
<dbReference type="SUPFAM" id="SSF55874">
    <property type="entry name" value="ATPase domain of HSP90 chaperone/DNA topoisomerase II/histidine kinase"/>
    <property type="match status" value="1"/>
</dbReference>
<keyword evidence="7" id="KW-0547">Nucleotide-binding</keyword>
<evidence type="ECO:0000256" key="5">
    <source>
        <dbReference type="ARBA" id="ARBA00022553"/>
    </source>
</evidence>
<sequence>MKQGNTKVTSGIARQLIAATLLFGVVATVLVAGILLKLDYDRAIRAIDHTIEQIKTGHLEGIASAVWVYEQELVQLQLNGLQQIPEIEYLEVRTRDGDVWSAGEAVSKNAITFETPLIYSYNNKDTQIGTFSLRASLDVVYDRLFETAQTMLVYVGLWMFLVIGFLFLIFQSLVTRHLHTVAQYAGDMSLDIGAPPLKLNRQKWREDRVDELDLVVQALNTMRDELAGTLDEVRNNERRFKGLFDNAEISIWDQDWSAIANELSLFKDAGITDIRTYVRERPALLRQLFSRLRFNGVNESSIRRFGAKDEQELIDHLQSFFQSDNCARMDGVIFAIWDGAKDYRGEISFPTVQGEQLTVIVTFQIPDTAEDFKSIPISVIDITERKHAEEALQRALWDLERANQAKSEFMATMSHEFRTPLNAILGFSEMLKTQIFGPLGVDNYREYANDIHQSGELMLDLVNDILDISAIEAGQRQMSKEAIDMRDMLAKCIRNVRKAADDGGVAIRLTASDDIPLLHADRRSVTQIFHNLLSNAVKFTRSGGKVMVDVDRHAGSLRVRVADTGIGIPADKIEQVTEPFMQTQTDPHIAQKGTGLGLSIVKSLVEVHEGTLSIESELGVGTTVTVTLPLAEELESAVPR</sequence>
<dbReference type="GO" id="GO:0009927">
    <property type="term" value="F:histidine phosphotransfer kinase activity"/>
    <property type="evidence" value="ECO:0007669"/>
    <property type="project" value="TreeGrafter"/>
</dbReference>
<keyword evidence="12" id="KW-1133">Transmembrane helix</keyword>
<dbReference type="Pfam" id="PF17149">
    <property type="entry name" value="CHASE5"/>
    <property type="match status" value="1"/>
</dbReference>
<dbReference type="InterPro" id="IPR000700">
    <property type="entry name" value="PAS-assoc_C"/>
</dbReference>